<comment type="similarity">
    <text evidence="2">Belongs to the glycosyltransferase 41 family. O-GlcNAc transferase subfamily.</text>
</comment>
<evidence type="ECO:0000259" key="9">
    <source>
        <dbReference type="Pfam" id="PF13844"/>
    </source>
</evidence>
<dbReference type="SUPFAM" id="SSF53756">
    <property type="entry name" value="UDP-Glycosyltransferase/glycogen phosphorylase"/>
    <property type="match status" value="1"/>
</dbReference>
<comment type="pathway">
    <text evidence="1">Protein modification; protein glycosylation.</text>
</comment>
<gene>
    <name evidence="10" type="primary">yrrB_4</name>
    <name evidence="10" type="ORF">Enr13x_73680</name>
</gene>
<feature type="repeat" description="TPR" evidence="8">
    <location>
        <begin position="186"/>
        <end position="219"/>
    </location>
</feature>
<dbReference type="PANTHER" id="PTHR44835:SF1">
    <property type="entry name" value="PROTEIN O-GLCNAC TRANSFERASE"/>
    <property type="match status" value="1"/>
</dbReference>
<feature type="domain" description="O-GlcNAc transferase C-terminal" evidence="9">
    <location>
        <begin position="476"/>
        <end position="649"/>
    </location>
</feature>
<feature type="repeat" description="TPR" evidence="8">
    <location>
        <begin position="118"/>
        <end position="151"/>
    </location>
</feature>
<dbReference type="GO" id="GO:0097363">
    <property type="term" value="F:protein O-acetylglucosaminyltransferase activity"/>
    <property type="evidence" value="ECO:0007669"/>
    <property type="project" value="UniProtKB-EC"/>
</dbReference>
<dbReference type="PANTHER" id="PTHR44835">
    <property type="entry name" value="UDP-N-ACETYLGLUCOSAMINE--PEPTIDE N-ACETYLGLUCOSAMINYLTRANSFERASE SPINDLY-RELATED"/>
    <property type="match status" value="1"/>
</dbReference>
<dbReference type="PROSITE" id="PS50005">
    <property type="entry name" value="TPR"/>
    <property type="match status" value="6"/>
</dbReference>
<dbReference type="Proteomes" id="UP000319004">
    <property type="component" value="Chromosome"/>
</dbReference>
<keyword evidence="6" id="KW-0677">Repeat</keyword>
<reference evidence="10 11" key="1">
    <citation type="submission" date="2019-03" db="EMBL/GenBank/DDBJ databases">
        <title>Deep-cultivation of Planctomycetes and their phenomic and genomic characterization uncovers novel biology.</title>
        <authorList>
            <person name="Wiegand S."/>
            <person name="Jogler M."/>
            <person name="Boedeker C."/>
            <person name="Pinto D."/>
            <person name="Vollmers J."/>
            <person name="Rivas-Marin E."/>
            <person name="Kohn T."/>
            <person name="Peeters S.H."/>
            <person name="Heuer A."/>
            <person name="Rast P."/>
            <person name="Oberbeckmann S."/>
            <person name="Bunk B."/>
            <person name="Jeske O."/>
            <person name="Meyerdierks A."/>
            <person name="Storesund J.E."/>
            <person name="Kallscheuer N."/>
            <person name="Luecker S."/>
            <person name="Lage O.M."/>
            <person name="Pohl T."/>
            <person name="Merkel B.J."/>
            <person name="Hornburger P."/>
            <person name="Mueller R.-W."/>
            <person name="Bruemmer F."/>
            <person name="Labrenz M."/>
            <person name="Spormann A.M."/>
            <person name="Op den Camp H."/>
            <person name="Overmann J."/>
            <person name="Amann R."/>
            <person name="Jetten M.S.M."/>
            <person name="Mascher T."/>
            <person name="Medema M.H."/>
            <person name="Devos D.P."/>
            <person name="Kaster A.-K."/>
            <person name="Ovreas L."/>
            <person name="Rohde M."/>
            <person name="Galperin M.Y."/>
            <person name="Jogler C."/>
        </authorList>
    </citation>
    <scope>NUCLEOTIDE SEQUENCE [LARGE SCALE GENOMIC DNA]</scope>
    <source>
        <strain evidence="10 11">Enr13</strain>
    </source>
</reference>
<feature type="repeat" description="TPR" evidence="8">
    <location>
        <begin position="84"/>
        <end position="117"/>
    </location>
</feature>
<dbReference type="KEGG" id="snep:Enr13x_73680"/>
<feature type="repeat" description="TPR" evidence="8">
    <location>
        <begin position="220"/>
        <end position="253"/>
    </location>
</feature>
<evidence type="ECO:0000313" key="10">
    <source>
        <dbReference type="EMBL" id="QDV47459.1"/>
    </source>
</evidence>
<dbReference type="InterPro" id="IPR013105">
    <property type="entry name" value="TPR_2"/>
</dbReference>
<organism evidence="10 11">
    <name type="scientific">Stieleria neptunia</name>
    <dbReference type="NCBI Taxonomy" id="2527979"/>
    <lineage>
        <taxon>Bacteria</taxon>
        <taxon>Pseudomonadati</taxon>
        <taxon>Planctomycetota</taxon>
        <taxon>Planctomycetia</taxon>
        <taxon>Pirellulales</taxon>
        <taxon>Pirellulaceae</taxon>
        <taxon>Stieleria</taxon>
    </lineage>
</organism>
<evidence type="ECO:0000256" key="8">
    <source>
        <dbReference type="PROSITE-ProRule" id="PRU00339"/>
    </source>
</evidence>
<dbReference type="AlphaFoldDB" id="A0A518I2W7"/>
<dbReference type="Gene3D" id="3.40.50.2000">
    <property type="entry name" value="Glycogen Phosphorylase B"/>
    <property type="match status" value="1"/>
</dbReference>
<evidence type="ECO:0000256" key="3">
    <source>
        <dbReference type="ARBA" id="ARBA00011970"/>
    </source>
</evidence>
<dbReference type="InterPro" id="IPR019734">
    <property type="entry name" value="TPR_rpt"/>
</dbReference>
<protein>
    <recommendedName>
        <fullName evidence="3">protein O-GlcNAc transferase</fullName>
        <ecNumber evidence="3">2.4.1.255</ecNumber>
    </recommendedName>
</protein>
<dbReference type="Gene3D" id="3.40.50.11380">
    <property type="match status" value="1"/>
</dbReference>
<evidence type="ECO:0000256" key="5">
    <source>
        <dbReference type="ARBA" id="ARBA00022679"/>
    </source>
</evidence>
<dbReference type="InterPro" id="IPR011990">
    <property type="entry name" value="TPR-like_helical_dom_sf"/>
</dbReference>
<accession>A0A518I2W7</accession>
<name>A0A518I2W7_9BACT</name>
<dbReference type="SMART" id="SM00028">
    <property type="entry name" value="TPR"/>
    <property type="match status" value="7"/>
</dbReference>
<dbReference type="InterPro" id="IPR051939">
    <property type="entry name" value="Glycosyltr_41/O-GlcNAc_trsf"/>
</dbReference>
<keyword evidence="5" id="KW-0808">Transferase</keyword>
<evidence type="ECO:0000256" key="1">
    <source>
        <dbReference type="ARBA" id="ARBA00004922"/>
    </source>
</evidence>
<evidence type="ECO:0000256" key="7">
    <source>
        <dbReference type="ARBA" id="ARBA00022803"/>
    </source>
</evidence>
<dbReference type="RefSeq" id="WP_197455590.1">
    <property type="nucleotide sequence ID" value="NZ_CP037423.1"/>
</dbReference>
<evidence type="ECO:0000256" key="2">
    <source>
        <dbReference type="ARBA" id="ARBA00005386"/>
    </source>
</evidence>
<keyword evidence="4" id="KW-0328">Glycosyltransferase</keyword>
<dbReference type="Pfam" id="PF13844">
    <property type="entry name" value="Glyco_transf_41"/>
    <property type="match status" value="2"/>
</dbReference>
<dbReference type="Pfam" id="PF07719">
    <property type="entry name" value="TPR_2"/>
    <property type="match status" value="1"/>
</dbReference>
<dbReference type="EC" id="2.4.1.255" evidence="3"/>
<dbReference type="Pfam" id="PF00515">
    <property type="entry name" value="TPR_1"/>
    <property type="match status" value="2"/>
</dbReference>
<dbReference type="PROSITE" id="PS50293">
    <property type="entry name" value="TPR_REGION"/>
    <property type="match status" value="1"/>
</dbReference>
<dbReference type="Pfam" id="PF13176">
    <property type="entry name" value="TPR_7"/>
    <property type="match status" value="1"/>
</dbReference>
<dbReference type="Gene3D" id="1.25.40.10">
    <property type="entry name" value="Tetratricopeptide repeat domain"/>
    <property type="match status" value="2"/>
</dbReference>
<keyword evidence="11" id="KW-1185">Reference proteome</keyword>
<feature type="domain" description="O-GlcNAc transferase C-terminal" evidence="9">
    <location>
        <begin position="301"/>
        <end position="454"/>
    </location>
</feature>
<dbReference type="SUPFAM" id="SSF48452">
    <property type="entry name" value="TPR-like"/>
    <property type="match status" value="1"/>
</dbReference>
<dbReference type="UniPathway" id="UPA00378"/>
<dbReference type="EMBL" id="CP037423">
    <property type="protein sequence ID" value="QDV47459.1"/>
    <property type="molecule type" value="Genomic_DNA"/>
</dbReference>
<dbReference type="InterPro" id="IPR029489">
    <property type="entry name" value="OGT/SEC/SPY_C"/>
</dbReference>
<proteinExistence type="inferred from homology"/>
<dbReference type="Pfam" id="PF13432">
    <property type="entry name" value="TPR_16"/>
    <property type="match status" value="1"/>
</dbReference>
<sequence>MNTILATQPTRADLTVDEALQFANDRHQAGDVRTAAEVYQQILRSHPDHVRTLISMGLIARQKGSSTTALELFRRALDLNPQESEVHDALGELWYGQGMLDEAIACYRRALELNPQRVDSLTDLASCLRLCGELTAAVPLYQRAVQLQPDFSVAHSNLGETLLLLGRLDESASSHRRAIQLRPDVAEFHNSLAVALKELGRLDEAICCCRRAIELKPNFSKPYTNLGLALMDQARGDESIACYRRALQLDPTDRVAGSGLLFARNYFPGNDPHVVRAEQRQWNDTHAAPLSQDIPPHTDDRRTERPLRIGYVSPNFRGHCQSLFTTPLLSAHDHEQFEVYCYSDVVNPDATTERLRGYADHWRPVHRLSDEQLANTIREDRIDVLVDLTMHMAGNRLLTFARKPAPVQVCWLAYPGTTGMAAMDYRLSDPSLDPPGQHDQLYSEQTMRLPDTFWCYAPLESSPPVSALPAASGCGITFGCLNNFYKVSDLALRMWAAVLKEVVGSRIVILSGGGSHRQRVLRTFASAGVHADRVDFVPRQAPADYLRLFHQIDITLDPAPTNGHTTSLDSFWMGVPVVSLVGRTAPGRAGLSQLTNLGLPELIAHTPEQYVRIAAELARDLPRLIELRGTLRDRMQLSPLMDAPRFAGNMEAVYRQMWKRWCSGGQP</sequence>
<feature type="repeat" description="TPR" evidence="8">
    <location>
        <begin position="50"/>
        <end position="83"/>
    </location>
</feature>
<evidence type="ECO:0000256" key="6">
    <source>
        <dbReference type="ARBA" id="ARBA00022737"/>
    </source>
</evidence>
<feature type="repeat" description="TPR" evidence="8">
    <location>
        <begin position="152"/>
        <end position="185"/>
    </location>
</feature>
<evidence type="ECO:0000256" key="4">
    <source>
        <dbReference type="ARBA" id="ARBA00022676"/>
    </source>
</evidence>
<evidence type="ECO:0000313" key="11">
    <source>
        <dbReference type="Proteomes" id="UP000319004"/>
    </source>
</evidence>
<keyword evidence="7 8" id="KW-0802">TPR repeat</keyword>